<dbReference type="InterPro" id="IPR048996">
    <property type="entry name" value="PGRS_rpt"/>
</dbReference>
<dbReference type="AlphaFoldDB" id="A0A498QN56"/>
<evidence type="ECO:0000313" key="2">
    <source>
        <dbReference type="EMBL" id="VBA48132.1"/>
    </source>
</evidence>
<protein>
    <submittedName>
        <fullName evidence="2">Uncharacterized protein</fullName>
    </submittedName>
</protein>
<dbReference type="Proteomes" id="UP000268285">
    <property type="component" value="Unassembled WGS sequence"/>
</dbReference>
<evidence type="ECO:0000256" key="1">
    <source>
        <dbReference type="SAM" id="MobiDB-lite"/>
    </source>
</evidence>
<proteinExistence type="predicted"/>
<sequence>MLSRLLLDAIDGPTQFLLGRPLIGNGADGTTTSPNGGAGGLLFGNGGNGFSATTGGAPGGNGGSAGLIGNGGAGGNGGVGANPGTGGIGAAGGNGGTLFGVPGTTAPTEPKRNPAIAGGNPRRWRRSDAVAVNSPPQ</sequence>
<evidence type="ECO:0000313" key="3">
    <source>
        <dbReference type="Proteomes" id="UP000268285"/>
    </source>
</evidence>
<accession>A0A498QN56</accession>
<dbReference type="EMBL" id="UPHU01000001">
    <property type="protein sequence ID" value="VBA48132.1"/>
    <property type="molecule type" value="Genomic_DNA"/>
</dbReference>
<reference evidence="2 3" key="1">
    <citation type="submission" date="2018-09" db="EMBL/GenBank/DDBJ databases">
        <authorList>
            <person name="Tagini F."/>
        </authorList>
    </citation>
    <scope>NUCLEOTIDE SEQUENCE [LARGE SCALE GENOMIC DNA]</scope>
    <source>
        <strain evidence="2 3">MK142</strain>
    </source>
</reference>
<feature type="region of interest" description="Disordered" evidence="1">
    <location>
        <begin position="63"/>
        <end position="137"/>
    </location>
</feature>
<gene>
    <name evidence="2" type="ORF">LAUMK142_01141</name>
</gene>
<name>A0A498QN56_9MYCO</name>
<organism evidence="2 3">
    <name type="scientific">Mycobacterium pseudokansasii</name>
    <dbReference type="NCBI Taxonomy" id="2341080"/>
    <lineage>
        <taxon>Bacteria</taxon>
        <taxon>Bacillati</taxon>
        <taxon>Actinomycetota</taxon>
        <taxon>Actinomycetes</taxon>
        <taxon>Mycobacteriales</taxon>
        <taxon>Mycobacteriaceae</taxon>
        <taxon>Mycobacterium</taxon>
    </lineage>
</organism>
<dbReference type="Pfam" id="PF21526">
    <property type="entry name" value="PGRS"/>
    <property type="match status" value="1"/>
</dbReference>
<feature type="compositionally biased region" description="Gly residues" evidence="1">
    <location>
        <begin position="63"/>
        <end position="98"/>
    </location>
</feature>
<keyword evidence="3" id="KW-1185">Reference proteome</keyword>